<feature type="non-terminal residue" evidence="1">
    <location>
        <position position="59"/>
    </location>
</feature>
<dbReference type="EMBL" id="MU267228">
    <property type="protein sequence ID" value="KAH7917154.1"/>
    <property type="molecule type" value="Genomic_DNA"/>
</dbReference>
<gene>
    <name evidence="1" type="ORF">BV22DRAFT_966088</name>
</gene>
<organism evidence="1 2">
    <name type="scientific">Leucogyrophana mollusca</name>
    <dbReference type="NCBI Taxonomy" id="85980"/>
    <lineage>
        <taxon>Eukaryota</taxon>
        <taxon>Fungi</taxon>
        <taxon>Dikarya</taxon>
        <taxon>Basidiomycota</taxon>
        <taxon>Agaricomycotina</taxon>
        <taxon>Agaricomycetes</taxon>
        <taxon>Agaricomycetidae</taxon>
        <taxon>Boletales</taxon>
        <taxon>Boletales incertae sedis</taxon>
        <taxon>Leucogyrophana</taxon>
    </lineage>
</organism>
<protein>
    <submittedName>
        <fullName evidence="1">Uncharacterized protein</fullName>
    </submittedName>
</protein>
<dbReference type="Proteomes" id="UP000790709">
    <property type="component" value="Unassembled WGS sequence"/>
</dbReference>
<name>A0ACB8AVG1_9AGAM</name>
<reference evidence="1" key="1">
    <citation type="journal article" date="2021" name="New Phytol.">
        <title>Evolutionary innovations through gain and loss of genes in the ectomycorrhizal Boletales.</title>
        <authorList>
            <person name="Wu G."/>
            <person name="Miyauchi S."/>
            <person name="Morin E."/>
            <person name="Kuo A."/>
            <person name="Drula E."/>
            <person name="Varga T."/>
            <person name="Kohler A."/>
            <person name="Feng B."/>
            <person name="Cao Y."/>
            <person name="Lipzen A."/>
            <person name="Daum C."/>
            <person name="Hundley H."/>
            <person name="Pangilinan J."/>
            <person name="Johnson J."/>
            <person name="Barry K."/>
            <person name="LaButti K."/>
            <person name="Ng V."/>
            <person name="Ahrendt S."/>
            <person name="Min B."/>
            <person name="Choi I.G."/>
            <person name="Park H."/>
            <person name="Plett J.M."/>
            <person name="Magnuson J."/>
            <person name="Spatafora J.W."/>
            <person name="Nagy L.G."/>
            <person name="Henrissat B."/>
            <person name="Grigoriev I.V."/>
            <person name="Yang Z.L."/>
            <person name="Xu J."/>
            <person name="Martin F.M."/>
        </authorList>
    </citation>
    <scope>NUCLEOTIDE SEQUENCE</scope>
    <source>
        <strain evidence="1">KUC20120723A-06</strain>
    </source>
</reference>
<evidence type="ECO:0000313" key="1">
    <source>
        <dbReference type="EMBL" id="KAH7917154.1"/>
    </source>
</evidence>
<proteinExistence type="predicted"/>
<accession>A0ACB8AVG1</accession>
<sequence>TSSTVLICISTMILPHDVQGRPRVETDAVAGRDTFTSFEHPFSLPYVETILREAMRCNP</sequence>
<feature type="non-terminal residue" evidence="1">
    <location>
        <position position="1"/>
    </location>
</feature>
<keyword evidence="2" id="KW-1185">Reference proteome</keyword>
<comment type="caution">
    <text evidence="1">The sequence shown here is derived from an EMBL/GenBank/DDBJ whole genome shotgun (WGS) entry which is preliminary data.</text>
</comment>
<evidence type="ECO:0000313" key="2">
    <source>
        <dbReference type="Proteomes" id="UP000790709"/>
    </source>
</evidence>